<reference evidence="3" key="1">
    <citation type="submission" date="2022-11" db="UniProtKB">
        <authorList>
            <consortium name="WormBaseParasite"/>
        </authorList>
    </citation>
    <scope>IDENTIFICATION</scope>
</reference>
<keyword evidence="1" id="KW-1133">Transmembrane helix</keyword>
<keyword evidence="2" id="KW-1185">Reference proteome</keyword>
<sequence>MMKIAIYYLFLLVKLINTTTTFIYPKDLAENLLKNISTFNSSKEITLLFTGDTQYHFPCVSINQQCKEKSKNCSSQTEIKLVKIRVRPSPSI</sequence>
<protein>
    <submittedName>
        <fullName evidence="3">Secreted protein</fullName>
    </submittedName>
</protein>
<evidence type="ECO:0000313" key="3">
    <source>
        <dbReference type="WBParaSite" id="Minc3s01845g26704"/>
    </source>
</evidence>
<evidence type="ECO:0000256" key="1">
    <source>
        <dbReference type="SAM" id="Phobius"/>
    </source>
</evidence>
<dbReference type="WBParaSite" id="Minc3s01845g26704">
    <property type="protein sequence ID" value="Minc3s01845g26704"/>
    <property type="gene ID" value="Minc3s01845g26704"/>
</dbReference>
<feature type="transmembrane region" description="Helical" evidence="1">
    <location>
        <begin position="6"/>
        <end position="24"/>
    </location>
</feature>
<keyword evidence="1" id="KW-0812">Transmembrane</keyword>
<dbReference type="AlphaFoldDB" id="A0A914MJK1"/>
<name>A0A914MJK1_MELIC</name>
<accession>A0A914MJK1</accession>
<proteinExistence type="predicted"/>
<keyword evidence="1" id="KW-0472">Membrane</keyword>
<dbReference type="Proteomes" id="UP000887563">
    <property type="component" value="Unplaced"/>
</dbReference>
<evidence type="ECO:0000313" key="2">
    <source>
        <dbReference type="Proteomes" id="UP000887563"/>
    </source>
</evidence>
<organism evidence="2 3">
    <name type="scientific">Meloidogyne incognita</name>
    <name type="common">Southern root-knot nematode worm</name>
    <name type="synonym">Oxyuris incognita</name>
    <dbReference type="NCBI Taxonomy" id="6306"/>
    <lineage>
        <taxon>Eukaryota</taxon>
        <taxon>Metazoa</taxon>
        <taxon>Ecdysozoa</taxon>
        <taxon>Nematoda</taxon>
        <taxon>Chromadorea</taxon>
        <taxon>Rhabditida</taxon>
        <taxon>Tylenchina</taxon>
        <taxon>Tylenchomorpha</taxon>
        <taxon>Tylenchoidea</taxon>
        <taxon>Meloidogynidae</taxon>
        <taxon>Meloidogyninae</taxon>
        <taxon>Meloidogyne</taxon>
        <taxon>Meloidogyne incognita group</taxon>
    </lineage>
</organism>